<feature type="region of interest" description="Disordered" evidence="1">
    <location>
        <begin position="49"/>
        <end position="81"/>
    </location>
</feature>
<evidence type="ECO:0000313" key="3">
    <source>
        <dbReference type="Proteomes" id="UP000319516"/>
    </source>
</evidence>
<keyword evidence="3" id="KW-1185">Reference proteome</keyword>
<sequence>MTPHEAQDAHRAADGTLPQALRAALSTAIRGRDRTAVSALRSAIAAVENAEASPLPAAPETSAGADPTPDEPRIAGSSVGLRAGETDRLVLTAEEVARIVTAEVTDREAAAQEMAALGREDRAERLREEADVIRRVLDARPAPGTTARD</sequence>
<protein>
    <submittedName>
        <fullName evidence="2">Uncharacterized protein</fullName>
    </submittedName>
</protein>
<proteinExistence type="predicted"/>
<comment type="caution">
    <text evidence="2">The sequence shown here is derived from an EMBL/GenBank/DDBJ whole genome shotgun (WGS) entry which is preliminary data.</text>
</comment>
<reference evidence="2 3" key="1">
    <citation type="submission" date="2019-06" db="EMBL/GenBank/DDBJ databases">
        <title>Sequencing the genomes of 1000 actinobacteria strains.</title>
        <authorList>
            <person name="Klenk H.-P."/>
        </authorList>
    </citation>
    <scope>NUCLEOTIDE SEQUENCE [LARGE SCALE GENOMIC DNA]</scope>
    <source>
        <strain evidence="2 3">DSM 12335</strain>
    </source>
</reference>
<name>A0A542YMI9_9MICO</name>
<gene>
    <name evidence="2" type="ORF">FB467_0326</name>
</gene>
<dbReference type="InterPro" id="IPR042184">
    <property type="entry name" value="YqeY/Aim41_N"/>
</dbReference>
<organism evidence="2 3">
    <name type="scientific">Ornithinicoccus hortensis</name>
    <dbReference type="NCBI Taxonomy" id="82346"/>
    <lineage>
        <taxon>Bacteria</taxon>
        <taxon>Bacillati</taxon>
        <taxon>Actinomycetota</taxon>
        <taxon>Actinomycetes</taxon>
        <taxon>Micrococcales</taxon>
        <taxon>Intrasporangiaceae</taxon>
        <taxon>Ornithinicoccus</taxon>
    </lineage>
</organism>
<dbReference type="EMBL" id="VFOP01000001">
    <property type="protein sequence ID" value="TQL49261.1"/>
    <property type="molecule type" value="Genomic_DNA"/>
</dbReference>
<dbReference type="Proteomes" id="UP000319516">
    <property type="component" value="Unassembled WGS sequence"/>
</dbReference>
<dbReference type="Gene3D" id="1.10.1510.10">
    <property type="entry name" value="Uncharacterised protein YqeY/AIM41 PF09424, N-terminal domain"/>
    <property type="match status" value="1"/>
</dbReference>
<evidence type="ECO:0000313" key="2">
    <source>
        <dbReference type="EMBL" id="TQL49261.1"/>
    </source>
</evidence>
<dbReference type="AlphaFoldDB" id="A0A542YMI9"/>
<evidence type="ECO:0000256" key="1">
    <source>
        <dbReference type="SAM" id="MobiDB-lite"/>
    </source>
</evidence>
<dbReference type="RefSeq" id="WP_141783536.1">
    <property type="nucleotide sequence ID" value="NZ_BAAAIK010000003.1"/>
</dbReference>
<accession>A0A542YMI9</accession>